<organism evidence="1 2">
    <name type="scientific">Aplosporella prunicola CBS 121167</name>
    <dbReference type="NCBI Taxonomy" id="1176127"/>
    <lineage>
        <taxon>Eukaryota</taxon>
        <taxon>Fungi</taxon>
        <taxon>Dikarya</taxon>
        <taxon>Ascomycota</taxon>
        <taxon>Pezizomycotina</taxon>
        <taxon>Dothideomycetes</taxon>
        <taxon>Dothideomycetes incertae sedis</taxon>
        <taxon>Botryosphaeriales</taxon>
        <taxon>Aplosporellaceae</taxon>
        <taxon>Aplosporella</taxon>
    </lineage>
</organism>
<dbReference type="GeneID" id="54299344"/>
<keyword evidence="2" id="KW-1185">Reference proteome</keyword>
<sequence length="182" mass="20120">MAADLDMAFTINGIAYDHQIPLSLRNQVWLNVSSVKAGRAAKITTKDVAPDFTPTEIELEETPEGLPQLLWVGMFIPDAKDVVKAGFGQEFEGYSGSRSQGKSIKEASNHLTVPNRPDRVFRVGVKKEGVYVKYFGLINRTNGLCEARVVKQNEVLVFREYRDDGDALGQCSRPTKGVDGKD</sequence>
<dbReference type="Proteomes" id="UP000799438">
    <property type="component" value="Unassembled WGS sequence"/>
</dbReference>
<gene>
    <name evidence="1" type="ORF">K452DRAFT_295693</name>
</gene>
<evidence type="ECO:0000313" key="2">
    <source>
        <dbReference type="Proteomes" id="UP000799438"/>
    </source>
</evidence>
<reference evidence="1" key="1">
    <citation type="journal article" date="2020" name="Stud. Mycol.">
        <title>101 Dothideomycetes genomes: a test case for predicting lifestyles and emergence of pathogens.</title>
        <authorList>
            <person name="Haridas S."/>
            <person name="Albert R."/>
            <person name="Binder M."/>
            <person name="Bloem J."/>
            <person name="Labutti K."/>
            <person name="Salamov A."/>
            <person name="Andreopoulos B."/>
            <person name="Baker S."/>
            <person name="Barry K."/>
            <person name="Bills G."/>
            <person name="Bluhm B."/>
            <person name="Cannon C."/>
            <person name="Castanera R."/>
            <person name="Culley D."/>
            <person name="Daum C."/>
            <person name="Ezra D."/>
            <person name="Gonzalez J."/>
            <person name="Henrissat B."/>
            <person name="Kuo A."/>
            <person name="Liang C."/>
            <person name="Lipzen A."/>
            <person name="Lutzoni F."/>
            <person name="Magnuson J."/>
            <person name="Mondo S."/>
            <person name="Nolan M."/>
            <person name="Ohm R."/>
            <person name="Pangilinan J."/>
            <person name="Park H.-J."/>
            <person name="Ramirez L."/>
            <person name="Alfaro M."/>
            <person name="Sun H."/>
            <person name="Tritt A."/>
            <person name="Yoshinaga Y."/>
            <person name="Zwiers L.-H."/>
            <person name="Turgeon B."/>
            <person name="Goodwin S."/>
            <person name="Spatafora J."/>
            <person name="Crous P."/>
            <person name="Grigoriev I."/>
        </authorList>
    </citation>
    <scope>NUCLEOTIDE SEQUENCE</scope>
    <source>
        <strain evidence="1">CBS 121167</strain>
    </source>
</reference>
<dbReference type="EMBL" id="ML995478">
    <property type="protein sequence ID" value="KAF2145153.1"/>
    <property type="molecule type" value="Genomic_DNA"/>
</dbReference>
<accession>A0A6A6BNY3</accession>
<name>A0A6A6BNY3_9PEZI</name>
<dbReference type="AlphaFoldDB" id="A0A6A6BNY3"/>
<proteinExistence type="predicted"/>
<protein>
    <submittedName>
        <fullName evidence="1">Uncharacterized protein</fullName>
    </submittedName>
</protein>
<evidence type="ECO:0000313" key="1">
    <source>
        <dbReference type="EMBL" id="KAF2145153.1"/>
    </source>
</evidence>
<dbReference type="RefSeq" id="XP_033400865.1">
    <property type="nucleotide sequence ID" value="XM_033541847.1"/>
</dbReference>